<dbReference type="EMBL" id="LSRQ01005555">
    <property type="protein sequence ID" value="OAY67323.1"/>
    <property type="molecule type" value="Genomic_DNA"/>
</dbReference>
<evidence type="ECO:0000313" key="1">
    <source>
        <dbReference type="EMBL" id="OAY67323.1"/>
    </source>
</evidence>
<sequence length="129" mass="14366">MDSDFAEVLVCNGNKPSVEFGLEEVVDKEEDEEETNMLLRTTVNGGIVEGKGPKSSRRKVQWNDLNGNKLVEVLEFQPSDSSDSEEDFGDGSSIWEHAIFGWAQLCCCLGGRRLKGDQGSTYGQRMLWT</sequence>
<reference evidence="1 2" key="1">
    <citation type="journal article" date="2016" name="DNA Res.">
        <title>The draft genome of MD-2 pineapple using hybrid error correction of long reads.</title>
        <authorList>
            <person name="Redwan R.M."/>
            <person name="Saidin A."/>
            <person name="Kumar S.V."/>
        </authorList>
    </citation>
    <scope>NUCLEOTIDE SEQUENCE [LARGE SCALE GENOMIC DNA]</scope>
    <source>
        <strain evidence="2">cv. MD2</strain>
        <tissue evidence="1">Leaf</tissue>
    </source>
</reference>
<accession>A0A199URA1</accession>
<name>A0A199URA1_ANACO</name>
<proteinExistence type="predicted"/>
<dbReference type="PANTHER" id="PTHR33401">
    <property type="entry name" value="LIGHT-HARVESTING COMPLEX-LIKE PROTEIN OHP2, CHLOROPLASTIC"/>
    <property type="match status" value="1"/>
</dbReference>
<gene>
    <name evidence="1" type="ORF">ACMD2_00397</name>
</gene>
<organism evidence="1 2">
    <name type="scientific">Ananas comosus</name>
    <name type="common">Pineapple</name>
    <name type="synonym">Ananas ananas</name>
    <dbReference type="NCBI Taxonomy" id="4615"/>
    <lineage>
        <taxon>Eukaryota</taxon>
        <taxon>Viridiplantae</taxon>
        <taxon>Streptophyta</taxon>
        <taxon>Embryophyta</taxon>
        <taxon>Tracheophyta</taxon>
        <taxon>Spermatophyta</taxon>
        <taxon>Magnoliopsida</taxon>
        <taxon>Liliopsida</taxon>
        <taxon>Poales</taxon>
        <taxon>Bromeliaceae</taxon>
        <taxon>Bromelioideae</taxon>
        <taxon>Ananas</taxon>
    </lineage>
</organism>
<dbReference type="Proteomes" id="UP000092600">
    <property type="component" value="Unassembled WGS sequence"/>
</dbReference>
<protein>
    <submittedName>
        <fullName evidence="1">Uncharacterized protein</fullName>
    </submittedName>
</protein>
<dbReference type="AlphaFoldDB" id="A0A199URA1"/>
<comment type="caution">
    <text evidence="1">The sequence shown here is derived from an EMBL/GenBank/DDBJ whole genome shotgun (WGS) entry which is preliminary data.</text>
</comment>
<dbReference type="PANTHER" id="PTHR33401:SF2">
    <property type="entry name" value="OS03G0138400 PROTEIN"/>
    <property type="match status" value="1"/>
</dbReference>
<evidence type="ECO:0000313" key="2">
    <source>
        <dbReference type="Proteomes" id="UP000092600"/>
    </source>
</evidence>